<dbReference type="InterPro" id="IPR000792">
    <property type="entry name" value="Tscrpt_reg_LuxR_C"/>
</dbReference>
<dbReference type="GO" id="GO:0006355">
    <property type="term" value="P:regulation of DNA-templated transcription"/>
    <property type="evidence" value="ECO:0007669"/>
    <property type="project" value="InterPro"/>
</dbReference>
<dbReference type="PANTHER" id="PTHR43214">
    <property type="entry name" value="TWO-COMPONENT RESPONSE REGULATOR"/>
    <property type="match status" value="1"/>
</dbReference>
<dbReference type="PROSITE" id="PS50110">
    <property type="entry name" value="RESPONSE_REGULATORY"/>
    <property type="match status" value="1"/>
</dbReference>
<evidence type="ECO:0000313" key="8">
    <source>
        <dbReference type="EMBL" id="RFU38417.1"/>
    </source>
</evidence>
<evidence type="ECO:0000313" key="9">
    <source>
        <dbReference type="Proteomes" id="UP000261811"/>
    </source>
</evidence>
<protein>
    <submittedName>
        <fullName evidence="8">DNA-binding response regulator</fullName>
    </submittedName>
</protein>
<dbReference type="SMART" id="SM00448">
    <property type="entry name" value="REC"/>
    <property type="match status" value="1"/>
</dbReference>
<keyword evidence="3 8" id="KW-0238">DNA-binding</keyword>
<accession>A0A372JEH6</accession>
<keyword evidence="2" id="KW-0805">Transcription regulation</keyword>
<keyword evidence="4" id="KW-0804">Transcription</keyword>
<dbReference type="InterPro" id="IPR001789">
    <property type="entry name" value="Sig_transdc_resp-reg_receiver"/>
</dbReference>
<proteinExistence type="predicted"/>
<evidence type="ECO:0000256" key="1">
    <source>
        <dbReference type="ARBA" id="ARBA00022553"/>
    </source>
</evidence>
<dbReference type="SUPFAM" id="SSF46894">
    <property type="entry name" value="C-terminal effector domain of the bipartite response regulators"/>
    <property type="match status" value="1"/>
</dbReference>
<dbReference type="Pfam" id="PF00072">
    <property type="entry name" value="Response_reg"/>
    <property type="match status" value="1"/>
</dbReference>
<evidence type="ECO:0000256" key="5">
    <source>
        <dbReference type="PROSITE-ProRule" id="PRU00169"/>
    </source>
</evidence>
<sequence>MTPARDREAVRVLIADDHPVVRAGLRALLAGEDGLEVVGEAGTGEEAVRQAGLLRPDLVLMDLRLGGGIDGVEATRRVLALPDPPRVLVLTTYDSDADISRALDVGASGYLLKAGPPDELFQGVRTAARGGTALSPAVAARLVERVRDPAPALSPREVEILEHLARGMSNRRIARALFISEATVKTHLVHIFAKLGVDSRTAAVRVAADRRLIRLSD</sequence>
<evidence type="ECO:0000256" key="3">
    <source>
        <dbReference type="ARBA" id="ARBA00023125"/>
    </source>
</evidence>
<organism evidence="8 9">
    <name type="scientific">Actinomadura logoneensis</name>
    <dbReference type="NCBI Taxonomy" id="2293572"/>
    <lineage>
        <taxon>Bacteria</taxon>
        <taxon>Bacillati</taxon>
        <taxon>Actinomycetota</taxon>
        <taxon>Actinomycetes</taxon>
        <taxon>Streptosporangiales</taxon>
        <taxon>Thermomonosporaceae</taxon>
        <taxon>Actinomadura</taxon>
    </lineage>
</organism>
<feature type="domain" description="HTH luxR-type" evidence="6">
    <location>
        <begin position="146"/>
        <end position="211"/>
    </location>
</feature>
<dbReference type="Pfam" id="PF00196">
    <property type="entry name" value="GerE"/>
    <property type="match status" value="1"/>
</dbReference>
<dbReference type="InterPro" id="IPR016032">
    <property type="entry name" value="Sig_transdc_resp-reg_C-effctor"/>
</dbReference>
<evidence type="ECO:0000256" key="2">
    <source>
        <dbReference type="ARBA" id="ARBA00023015"/>
    </source>
</evidence>
<dbReference type="SUPFAM" id="SSF52172">
    <property type="entry name" value="CheY-like"/>
    <property type="match status" value="1"/>
</dbReference>
<dbReference type="PRINTS" id="PR00038">
    <property type="entry name" value="HTHLUXR"/>
</dbReference>
<dbReference type="RefSeq" id="WP_117360097.1">
    <property type="nucleotide sequence ID" value="NZ_QURH01000807.1"/>
</dbReference>
<dbReference type="OrthoDB" id="9808843at2"/>
<feature type="domain" description="Response regulatory" evidence="7">
    <location>
        <begin position="11"/>
        <end position="128"/>
    </location>
</feature>
<evidence type="ECO:0000259" key="6">
    <source>
        <dbReference type="PROSITE" id="PS50043"/>
    </source>
</evidence>
<name>A0A372JEH6_9ACTN</name>
<keyword evidence="1 5" id="KW-0597">Phosphoprotein</keyword>
<dbReference type="Gene3D" id="3.40.50.2300">
    <property type="match status" value="1"/>
</dbReference>
<dbReference type="SMART" id="SM00421">
    <property type="entry name" value="HTH_LUXR"/>
    <property type="match status" value="1"/>
</dbReference>
<dbReference type="PROSITE" id="PS50043">
    <property type="entry name" value="HTH_LUXR_2"/>
    <property type="match status" value="1"/>
</dbReference>
<dbReference type="Proteomes" id="UP000261811">
    <property type="component" value="Unassembled WGS sequence"/>
</dbReference>
<comment type="caution">
    <text evidence="8">The sequence shown here is derived from an EMBL/GenBank/DDBJ whole genome shotgun (WGS) entry which is preliminary data.</text>
</comment>
<dbReference type="PANTHER" id="PTHR43214:SF24">
    <property type="entry name" value="TRANSCRIPTIONAL REGULATORY PROTEIN NARL-RELATED"/>
    <property type="match status" value="1"/>
</dbReference>
<dbReference type="CDD" id="cd06170">
    <property type="entry name" value="LuxR_C_like"/>
    <property type="match status" value="1"/>
</dbReference>
<reference evidence="8 9" key="1">
    <citation type="submission" date="2018-08" db="EMBL/GenBank/DDBJ databases">
        <title>Actinomadura jelena sp. nov., a novel Actinomycete isolated from soil in Chad.</title>
        <authorList>
            <person name="Shi L."/>
        </authorList>
    </citation>
    <scope>NUCLEOTIDE SEQUENCE [LARGE SCALE GENOMIC DNA]</scope>
    <source>
        <strain evidence="8 9">NEAU-G17</strain>
    </source>
</reference>
<dbReference type="AlphaFoldDB" id="A0A372JEH6"/>
<dbReference type="InterPro" id="IPR058245">
    <property type="entry name" value="NreC/VraR/RcsB-like_REC"/>
</dbReference>
<dbReference type="GO" id="GO:0000160">
    <property type="term" value="P:phosphorelay signal transduction system"/>
    <property type="evidence" value="ECO:0007669"/>
    <property type="project" value="InterPro"/>
</dbReference>
<dbReference type="EMBL" id="QURH01000807">
    <property type="protein sequence ID" value="RFU38417.1"/>
    <property type="molecule type" value="Genomic_DNA"/>
</dbReference>
<dbReference type="GO" id="GO:0003677">
    <property type="term" value="F:DNA binding"/>
    <property type="evidence" value="ECO:0007669"/>
    <property type="project" value="UniProtKB-KW"/>
</dbReference>
<dbReference type="InterPro" id="IPR011006">
    <property type="entry name" value="CheY-like_superfamily"/>
</dbReference>
<dbReference type="CDD" id="cd17535">
    <property type="entry name" value="REC_NarL-like"/>
    <property type="match status" value="1"/>
</dbReference>
<gene>
    <name evidence="8" type="ORF">DZF91_27815</name>
</gene>
<evidence type="ECO:0000259" key="7">
    <source>
        <dbReference type="PROSITE" id="PS50110"/>
    </source>
</evidence>
<keyword evidence="9" id="KW-1185">Reference proteome</keyword>
<dbReference type="InterPro" id="IPR039420">
    <property type="entry name" value="WalR-like"/>
</dbReference>
<feature type="modified residue" description="4-aspartylphosphate" evidence="5">
    <location>
        <position position="62"/>
    </location>
</feature>
<evidence type="ECO:0000256" key="4">
    <source>
        <dbReference type="ARBA" id="ARBA00023163"/>
    </source>
</evidence>
<dbReference type="PROSITE" id="PS00622">
    <property type="entry name" value="HTH_LUXR_1"/>
    <property type="match status" value="1"/>
</dbReference>